<comment type="similarity">
    <text evidence="4">Belongs to the peroxidase family. Ascorbate peroxidase subfamily.</text>
</comment>
<reference evidence="23 24" key="1">
    <citation type="submission" date="2016-09" db="EMBL/GenBank/DDBJ databases">
        <title>The draft genome of Dichanthelium oligosanthes: A C3 panicoid grass species.</title>
        <authorList>
            <person name="Studer A.J."/>
            <person name="Schnable J.C."/>
            <person name="Brutnell T.P."/>
        </authorList>
    </citation>
    <scope>NUCLEOTIDE SEQUENCE [LARGE SCALE GENOMIC DNA]</scope>
    <source>
        <strain evidence="24">cv. Kellogg 1175</strain>
        <tissue evidence="23">Leaf</tissue>
    </source>
</reference>
<feature type="binding site" evidence="18">
    <location>
        <position position="75"/>
    </location>
    <ligand>
        <name>Ca(2+)</name>
        <dbReference type="ChEBI" id="CHEBI:29108"/>
        <label>1</label>
    </ligand>
</feature>
<dbReference type="Gene3D" id="1.10.420.10">
    <property type="entry name" value="Peroxidase, domain 2"/>
    <property type="match status" value="1"/>
</dbReference>
<dbReference type="Pfam" id="PF00141">
    <property type="entry name" value="peroxidase"/>
    <property type="match status" value="1"/>
</dbReference>
<keyword evidence="11" id="KW-0560">Oxidoreductase</keyword>
<evidence type="ECO:0000256" key="7">
    <source>
        <dbReference type="ARBA" id="ARBA00022617"/>
    </source>
</evidence>
<evidence type="ECO:0000313" key="23">
    <source>
        <dbReference type="EMBL" id="OEL21848.1"/>
    </source>
</evidence>
<dbReference type="CDD" id="cd00693">
    <property type="entry name" value="secretory_peroxidase"/>
    <property type="match status" value="1"/>
</dbReference>
<accession>A0A1E5V9N9</accession>
<dbReference type="EMBL" id="LWDX02046963">
    <property type="protein sequence ID" value="OEL21848.1"/>
    <property type="molecule type" value="Genomic_DNA"/>
</dbReference>
<feature type="binding site" description="axial binding residue" evidence="18">
    <location>
        <position position="200"/>
    </location>
    <ligand>
        <name>heme b</name>
        <dbReference type="ChEBI" id="CHEBI:60344"/>
    </ligand>
    <ligandPart>
        <name>Fe</name>
        <dbReference type="ChEBI" id="CHEBI:18248"/>
    </ligandPart>
</feature>
<feature type="binding site" evidence="18">
    <location>
        <position position="79"/>
    </location>
    <ligand>
        <name>Ca(2+)</name>
        <dbReference type="ChEBI" id="CHEBI:29108"/>
        <label>1</label>
    </ligand>
</feature>
<evidence type="ECO:0000259" key="22">
    <source>
        <dbReference type="PROSITE" id="PS50873"/>
    </source>
</evidence>
<evidence type="ECO:0000256" key="11">
    <source>
        <dbReference type="ARBA" id="ARBA00023002"/>
    </source>
</evidence>
<dbReference type="Proteomes" id="UP000095767">
    <property type="component" value="Unassembled WGS sequence"/>
</dbReference>
<dbReference type="InterPro" id="IPR002016">
    <property type="entry name" value="Haem_peroxidase"/>
</dbReference>
<dbReference type="GO" id="GO:0046872">
    <property type="term" value="F:metal ion binding"/>
    <property type="evidence" value="ECO:0007669"/>
    <property type="project" value="UniProtKB-KW"/>
</dbReference>
<organism evidence="23 24">
    <name type="scientific">Dichanthelium oligosanthes</name>
    <dbReference type="NCBI Taxonomy" id="888268"/>
    <lineage>
        <taxon>Eukaryota</taxon>
        <taxon>Viridiplantae</taxon>
        <taxon>Streptophyta</taxon>
        <taxon>Embryophyta</taxon>
        <taxon>Tracheophyta</taxon>
        <taxon>Spermatophyta</taxon>
        <taxon>Magnoliopsida</taxon>
        <taxon>Liliopsida</taxon>
        <taxon>Poales</taxon>
        <taxon>Poaceae</taxon>
        <taxon>PACMAD clade</taxon>
        <taxon>Panicoideae</taxon>
        <taxon>Panicodae</taxon>
        <taxon>Paniceae</taxon>
        <taxon>Dichantheliinae</taxon>
        <taxon>Dichanthelium</taxon>
    </lineage>
</organism>
<comment type="subcellular location">
    <subcellularLocation>
        <location evidence="3">Secreted</location>
    </subcellularLocation>
</comment>
<evidence type="ECO:0000313" key="24">
    <source>
        <dbReference type="Proteomes" id="UP000095767"/>
    </source>
</evidence>
<keyword evidence="5" id="KW-0964">Secreted</keyword>
<feature type="active site" description="Proton acceptor" evidence="16">
    <location>
        <position position="69"/>
    </location>
</feature>
<evidence type="ECO:0000256" key="3">
    <source>
        <dbReference type="ARBA" id="ARBA00004613"/>
    </source>
</evidence>
<feature type="binding site" evidence="18">
    <location>
        <position position="77"/>
    </location>
    <ligand>
        <name>Ca(2+)</name>
        <dbReference type="ChEBI" id="CHEBI:29108"/>
        <label>1</label>
    </ligand>
</feature>
<gene>
    <name evidence="23" type="ORF">BAE44_0017133</name>
</gene>
<evidence type="ECO:0000256" key="10">
    <source>
        <dbReference type="ARBA" id="ARBA00022837"/>
    </source>
</evidence>
<evidence type="ECO:0000256" key="20">
    <source>
        <dbReference type="PIRSR" id="PIRSR600823-5"/>
    </source>
</evidence>
<dbReference type="PANTHER" id="PTHR31388">
    <property type="entry name" value="PEROXIDASE 72-RELATED"/>
    <property type="match status" value="1"/>
</dbReference>
<dbReference type="InterPro" id="IPR019794">
    <property type="entry name" value="Peroxidases_AS"/>
</dbReference>
<dbReference type="PRINTS" id="PR00461">
    <property type="entry name" value="PLPEROXIDASE"/>
</dbReference>
<dbReference type="SUPFAM" id="SSF48113">
    <property type="entry name" value="Heme-dependent peroxidases"/>
    <property type="match status" value="1"/>
</dbReference>
<dbReference type="GO" id="GO:0006979">
    <property type="term" value="P:response to oxidative stress"/>
    <property type="evidence" value="ECO:0007669"/>
    <property type="project" value="InterPro"/>
</dbReference>
<dbReference type="InterPro" id="IPR000823">
    <property type="entry name" value="Peroxidase_pln"/>
</dbReference>
<feature type="binding site" evidence="17">
    <location>
        <position position="170"/>
    </location>
    <ligand>
        <name>substrate</name>
    </ligand>
</feature>
<evidence type="ECO:0000256" key="17">
    <source>
        <dbReference type="PIRSR" id="PIRSR600823-2"/>
    </source>
</evidence>
<evidence type="ECO:0000256" key="14">
    <source>
        <dbReference type="ARBA" id="ARBA00023180"/>
    </source>
</evidence>
<dbReference type="OrthoDB" id="2113341at2759"/>
<keyword evidence="10 18" id="KW-0106">Calcium</keyword>
<comment type="caution">
    <text evidence="23">The sequence shown here is derived from an EMBL/GenBank/DDBJ whole genome shotgun (WGS) entry which is preliminary data.</text>
</comment>
<feature type="disulfide bond" evidence="20">
    <location>
        <begin position="36"/>
        <end position="122"/>
    </location>
</feature>
<feature type="chain" id="PRO_5009187877" evidence="21">
    <location>
        <begin position="26"/>
        <end position="279"/>
    </location>
</feature>
<keyword evidence="14" id="KW-0325">Glycoprotein</keyword>
<comment type="function">
    <text evidence="2">Removal of H(2)O(2), oxidation of toxic reductants, biosynthesis and degradation of lignin, suberization, auxin catabolism, response to environmental stresses such as wounding, pathogen attack and oxidative stress. These functions might be dependent on each isozyme/isoform in each plant tissue.</text>
</comment>
<comment type="catalytic activity">
    <reaction evidence="1">
        <text>2 a phenolic donor + H2O2 = 2 a phenolic radical donor + 2 H2O</text>
        <dbReference type="Rhea" id="RHEA:56136"/>
        <dbReference type="ChEBI" id="CHEBI:15377"/>
        <dbReference type="ChEBI" id="CHEBI:16240"/>
        <dbReference type="ChEBI" id="CHEBI:139520"/>
        <dbReference type="ChEBI" id="CHEBI:139521"/>
        <dbReference type="EC" id="1.11.1.7"/>
    </reaction>
</comment>
<dbReference type="InterPro" id="IPR010255">
    <property type="entry name" value="Haem_peroxidase_sf"/>
</dbReference>
<protein>
    <submittedName>
        <fullName evidence="23">Cationic peroxidase 1</fullName>
    </submittedName>
</protein>
<evidence type="ECO:0000256" key="8">
    <source>
        <dbReference type="ARBA" id="ARBA00022723"/>
    </source>
</evidence>
<dbReference type="AlphaFoldDB" id="A0A1E5V9N9"/>
<keyword evidence="6 23" id="KW-0575">Peroxidase</keyword>
<comment type="cofactor">
    <cofactor evidence="18">
        <name>Ca(2+)</name>
        <dbReference type="ChEBI" id="CHEBI:29108"/>
    </cofactor>
    <text evidence="18">Binds 2 calcium ions per subunit.</text>
</comment>
<dbReference type="InterPro" id="IPR033905">
    <property type="entry name" value="Secretory_peroxidase"/>
</dbReference>
<feature type="binding site" evidence="18">
    <location>
        <position position="70"/>
    </location>
    <ligand>
        <name>Ca(2+)</name>
        <dbReference type="ChEBI" id="CHEBI:29108"/>
        <label>1</label>
    </ligand>
</feature>
<evidence type="ECO:0000256" key="9">
    <source>
        <dbReference type="ARBA" id="ARBA00022729"/>
    </source>
</evidence>
<keyword evidence="9 21" id="KW-0732">Signal</keyword>
<evidence type="ECO:0000256" key="16">
    <source>
        <dbReference type="PIRSR" id="PIRSR600823-1"/>
    </source>
</evidence>
<evidence type="ECO:0000256" key="6">
    <source>
        <dbReference type="ARBA" id="ARBA00022559"/>
    </source>
</evidence>
<feature type="site" description="Transition state stabilizer" evidence="19">
    <location>
        <position position="65"/>
    </location>
</feature>
<keyword evidence="13 20" id="KW-1015">Disulfide bond</keyword>
<dbReference type="GO" id="GO:0005576">
    <property type="term" value="C:extracellular region"/>
    <property type="evidence" value="ECO:0007669"/>
    <property type="project" value="UniProtKB-SubCell"/>
</dbReference>
<keyword evidence="12 18" id="KW-0408">Iron</keyword>
<feature type="domain" description="Plant heme peroxidase family profile" evidence="22">
    <location>
        <begin position="26"/>
        <end position="278"/>
    </location>
</feature>
<dbReference type="PROSITE" id="PS50873">
    <property type="entry name" value="PEROXIDASE_4"/>
    <property type="match status" value="1"/>
</dbReference>
<dbReference type="PRINTS" id="PR00458">
    <property type="entry name" value="PEROXIDASE"/>
</dbReference>
<keyword evidence="15" id="KW-0376">Hydrogen peroxide</keyword>
<evidence type="ECO:0000256" key="18">
    <source>
        <dbReference type="PIRSR" id="PIRSR600823-3"/>
    </source>
</evidence>
<dbReference type="STRING" id="888268.A0A1E5V9N9"/>
<keyword evidence="24" id="KW-1185">Reference proteome</keyword>
<keyword evidence="7" id="KW-0349">Heme</keyword>
<dbReference type="PROSITE" id="PS00435">
    <property type="entry name" value="PEROXIDASE_1"/>
    <property type="match status" value="1"/>
</dbReference>
<evidence type="ECO:0000256" key="12">
    <source>
        <dbReference type="ARBA" id="ARBA00023004"/>
    </source>
</evidence>
<feature type="binding site" evidence="18">
    <location>
        <position position="95"/>
    </location>
    <ligand>
        <name>Ca(2+)</name>
        <dbReference type="ChEBI" id="CHEBI:29108"/>
        <label>1</label>
    </ligand>
</feature>
<dbReference type="Gene3D" id="1.10.520.10">
    <property type="match status" value="1"/>
</dbReference>
<dbReference type="InterPro" id="IPR019793">
    <property type="entry name" value="Peroxidases_heam-ligand_BS"/>
</dbReference>
<dbReference type="PROSITE" id="PS00436">
    <property type="entry name" value="PEROXIDASE_2"/>
    <property type="match status" value="1"/>
</dbReference>
<proteinExistence type="inferred from homology"/>
<sequence length="279" mass="30262">MASPNNAGHSLLALALLLRFSAAYGQLSEDHYASACPLLDLKGTVRSVLAGELSKDPRMGASLLRLFFHDCFPQVRGCDASVLLVNEPARGIDSEQDAGPNQNSLRGFDVIDKIKAAVEAKCRGNVSCADILAVTAREAVVLLRGPSWPVRLGRLDSLNASRGKANSDLPDPSFSLQQLEKAFGGKGFSPREMVALSGGHTIGMARRYYGDLVNGTGVLNSDRVLMDGGEREKQVRTYSTDSNSFFTDFENAMFKMSEMSVITARDKGQIRLDCKRLNK</sequence>
<comment type="cofactor">
    <cofactor evidence="18">
        <name>heme b</name>
        <dbReference type="ChEBI" id="CHEBI:60344"/>
    </cofactor>
    <text evidence="18">Binds 1 heme b (iron(II)-protoporphyrin IX) group per subunit.</text>
</comment>
<evidence type="ECO:0000256" key="4">
    <source>
        <dbReference type="ARBA" id="ARBA00006873"/>
    </source>
</evidence>
<dbReference type="PANTHER" id="PTHR31388:SF264">
    <property type="entry name" value="PEROXIDASE 59"/>
    <property type="match status" value="1"/>
</dbReference>
<feature type="disulfide bond" evidence="20">
    <location>
        <begin position="71"/>
        <end position="78"/>
    </location>
</feature>
<evidence type="ECO:0000256" key="2">
    <source>
        <dbReference type="ARBA" id="ARBA00002322"/>
    </source>
</evidence>
<dbReference type="GO" id="GO:0140825">
    <property type="term" value="F:lactoperoxidase activity"/>
    <property type="evidence" value="ECO:0007669"/>
    <property type="project" value="UniProtKB-EC"/>
</dbReference>
<evidence type="ECO:0000256" key="19">
    <source>
        <dbReference type="PIRSR" id="PIRSR600823-4"/>
    </source>
</evidence>
<dbReference type="GO" id="GO:0042744">
    <property type="term" value="P:hydrogen peroxide catabolic process"/>
    <property type="evidence" value="ECO:0007669"/>
    <property type="project" value="UniProtKB-KW"/>
</dbReference>
<evidence type="ECO:0000256" key="13">
    <source>
        <dbReference type="ARBA" id="ARBA00023157"/>
    </source>
</evidence>
<feature type="signal peptide" evidence="21">
    <location>
        <begin position="1"/>
        <end position="25"/>
    </location>
</feature>
<evidence type="ECO:0000256" key="21">
    <source>
        <dbReference type="SAM" id="SignalP"/>
    </source>
</evidence>
<evidence type="ECO:0000256" key="5">
    <source>
        <dbReference type="ARBA" id="ARBA00022525"/>
    </source>
</evidence>
<evidence type="ECO:0000256" key="1">
    <source>
        <dbReference type="ARBA" id="ARBA00000189"/>
    </source>
</evidence>
<name>A0A1E5V9N9_9POAL</name>
<keyword evidence="8 18" id="KW-0479">Metal-binding</keyword>
<feature type="binding site" evidence="18">
    <location>
        <position position="81"/>
    </location>
    <ligand>
        <name>Ca(2+)</name>
        <dbReference type="ChEBI" id="CHEBI:29108"/>
        <label>1</label>
    </ligand>
</feature>
<evidence type="ECO:0000256" key="15">
    <source>
        <dbReference type="ARBA" id="ARBA00023324"/>
    </source>
</evidence>
<dbReference type="GO" id="GO:0020037">
    <property type="term" value="F:heme binding"/>
    <property type="evidence" value="ECO:0007669"/>
    <property type="project" value="InterPro"/>
</dbReference>
<feature type="binding site" evidence="18">
    <location>
        <position position="201"/>
    </location>
    <ligand>
        <name>Ca(2+)</name>
        <dbReference type="ChEBI" id="CHEBI:29108"/>
        <label>2</label>
    </ligand>
</feature>